<evidence type="ECO:0000313" key="3">
    <source>
        <dbReference type="EMBL" id="NII07153.1"/>
    </source>
</evidence>
<keyword evidence="2" id="KW-0812">Transmembrane</keyword>
<feature type="transmembrane region" description="Helical" evidence="2">
    <location>
        <begin position="6"/>
        <end position="27"/>
    </location>
</feature>
<keyword evidence="2" id="KW-1133">Transmembrane helix</keyword>
<name>A0A7X5UB06_9GAMM</name>
<feature type="region of interest" description="Disordered" evidence="1">
    <location>
        <begin position="45"/>
        <end position="94"/>
    </location>
</feature>
<evidence type="ECO:0000256" key="1">
    <source>
        <dbReference type="SAM" id="MobiDB-lite"/>
    </source>
</evidence>
<reference evidence="3 4" key="1">
    <citation type="submission" date="2020-03" db="EMBL/GenBank/DDBJ databases">
        <authorList>
            <person name="Lai Q."/>
        </authorList>
    </citation>
    <scope>NUCLEOTIDE SEQUENCE [LARGE SCALE GENOMIC DNA]</scope>
    <source>
        <strain evidence="3 4">CCUG 25036</strain>
    </source>
</reference>
<keyword evidence="2" id="KW-0472">Membrane</keyword>
<evidence type="ECO:0000313" key="4">
    <source>
        <dbReference type="Proteomes" id="UP000490980"/>
    </source>
</evidence>
<comment type="caution">
    <text evidence="3">The sequence shown here is derived from an EMBL/GenBank/DDBJ whole genome shotgun (WGS) entry which is preliminary data.</text>
</comment>
<keyword evidence="4" id="KW-1185">Reference proteome</keyword>
<accession>A0A7X5UB06</accession>
<dbReference type="AlphaFoldDB" id="A0A7X5UB06"/>
<proteinExistence type="predicted"/>
<gene>
    <name evidence="3" type="ORF">HBF25_12235</name>
</gene>
<dbReference type="Proteomes" id="UP000490980">
    <property type="component" value="Unassembled WGS sequence"/>
</dbReference>
<evidence type="ECO:0000256" key="2">
    <source>
        <dbReference type="SAM" id="Phobius"/>
    </source>
</evidence>
<protein>
    <submittedName>
        <fullName evidence="3">Uncharacterized protein</fullName>
    </submittedName>
</protein>
<sequence>MKQCRGAILLYVLAILTLMAMLGAFMARDATARLMMAQAYRRETLERDREGGQPRRTHATIGDGAAGASSNGVIHGSQAFPPGRDPRVRRGTGR</sequence>
<dbReference type="EMBL" id="JAARLZ010000006">
    <property type="protein sequence ID" value="NII07153.1"/>
    <property type="molecule type" value="Genomic_DNA"/>
</dbReference>
<organism evidence="3 4">
    <name type="scientific">Luteibacter anthropi</name>
    <dbReference type="NCBI Taxonomy" id="564369"/>
    <lineage>
        <taxon>Bacteria</taxon>
        <taxon>Pseudomonadati</taxon>
        <taxon>Pseudomonadota</taxon>
        <taxon>Gammaproteobacteria</taxon>
        <taxon>Lysobacterales</taxon>
        <taxon>Rhodanobacteraceae</taxon>
        <taxon>Luteibacter</taxon>
    </lineage>
</organism>
<dbReference type="RefSeq" id="WP_166948792.1">
    <property type="nucleotide sequence ID" value="NZ_JAARLZ010000006.1"/>
</dbReference>